<dbReference type="GO" id="GO:0008716">
    <property type="term" value="F:D-alanine-D-alanine ligase activity"/>
    <property type="evidence" value="ECO:0007669"/>
    <property type="project" value="UniProtKB-EC"/>
</dbReference>
<comment type="similarity">
    <text evidence="3">Belongs to the D-alanine--D-alanine ligase family.</text>
</comment>
<reference evidence="14 15" key="1">
    <citation type="submission" date="2020-08" db="EMBL/GenBank/DDBJ databases">
        <title>Functional genomics of gut bacteria from endangered species of beetles.</title>
        <authorList>
            <person name="Carlos-Shanley C."/>
        </authorList>
    </citation>
    <scope>NUCLEOTIDE SEQUENCE [LARGE SCALE GENOMIC DNA]</scope>
    <source>
        <strain evidence="14 15">S00070</strain>
    </source>
</reference>
<keyword evidence="8" id="KW-0133">Cell shape</keyword>
<dbReference type="AlphaFoldDB" id="A0A841EMW1"/>
<organism evidence="14 15">
    <name type="scientific">Arcicella rosea</name>
    <dbReference type="NCBI Taxonomy" id="502909"/>
    <lineage>
        <taxon>Bacteria</taxon>
        <taxon>Pseudomonadati</taxon>
        <taxon>Bacteroidota</taxon>
        <taxon>Cytophagia</taxon>
        <taxon>Cytophagales</taxon>
        <taxon>Flectobacillaceae</taxon>
        <taxon>Arcicella</taxon>
    </lineage>
</organism>
<evidence type="ECO:0000256" key="3">
    <source>
        <dbReference type="ARBA" id="ARBA00010871"/>
    </source>
</evidence>
<dbReference type="Pfam" id="PF01820">
    <property type="entry name" value="Dala_Dala_lig_N"/>
    <property type="match status" value="1"/>
</dbReference>
<evidence type="ECO:0000313" key="15">
    <source>
        <dbReference type="Proteomes" id="UP000524404"/>
    </source>
</evidence>
<dbReference type="GO" id="GO:0071555">
    <property type="term" value="P:cell wall organization"/>
    <property type="evidence" value="ECO:0007669"/>
    <property type="project" value="UniProtKB-KW"/>
</dbReference>
<dbReference type="SUPFAM" id="SSF56059">
    <property type="entry name" value="Glutathione synthetase ATP-binding domain-like"/>
    <property type="match status" value="1"/>
</dbReference>
<dbReference type="PANTHER" id="PTHR23132">
    <property type="entry name" value="D-ALANINE--D-ALANINE LIGASE"/>
    <property type="match status" value="1"/>
</dbReference>
<keyword evidence="15" id="KW-1185">Reference proteome</keyword>
<dbReference type="GO" id="GO:0005524">
    <property type="term" value="F:ATP binding"/>
    <property type="evidence" value="ECO:0007669"/>
    <property type="project" value="UniProtKB-UniRule"/>
</dbReference>
<evidence type="ECO:0000256" key="7">
    <source>
        <dbReference type="ARBA" id="ARBA00022840"/>
    </source>
</evidence>
<keyword evidence="6 12" id="KW-0547">Nucleotide-binding</keyword>
<dbReference type="GO" id="GO:0046872">
    <property type="term" value="F:metal ion binding"/>
    <property type="evidence" value="ECO:0007669"/>
    <property type="project" value="InterPro"/>
</dbReference>
<evidence type="ECO:0000256" key="4">
    <source>
        <dbReference type="ARBA" id="ARBA00012216"/>
    </source>
</evidence>
<comment type="catalytic activity">
    <reaction evidence="11">
        <text>2 D-alanine + ATP = D-alanyl-D-alanine + ADP + phosphate + H(+)</text>
        <dbReference type="Rhea" id="RHEA:11224"/>
        <dbReference type="ChEBI" id="CHEBI:15378"/>
        <dbReference type="ChEBI" id="CHEBI:30616"/>
        <dbReference type="ChEBI" id="CHEBI:43474"/>
        <dbReference type="ChEBI" id="CHEBI:57416"/>
        <dbReference type="ChEBI" id="CHEBI:57822"/>
        <dbReference type="ChEBI" id="CHEBI:456216"/>
        <dbReference type="EC" id="6.3.2.4"/>
    </reaction>
</comment>
<feature type="domain" description="ATP-grasp" evidence="13">
    <location>
        <begin position="223"/>
        <end position="429"/>
    </location>
</feature>
<proteinExistence type="inferred from homology"/>
<evidence type="ECO:0000256" key="1">
    <source>
        <dbReference type="ARBA" id="ARBA00001936"/>
    </source>
</evidence>
<evidence type="ECO:0000256" key="2">
    <source>
        <dbReference type="ARBA" id="ARBA00001946"/>
    </source>
</evidence>
<evidence type="ECO:0000256" key="11">
    <source>
        <dbReference type="ARBA" id="ARBA00047614"/>
    </source>
</evidence>
<dbReference type="EC" id="6.3.2.4" evidence="4"/>
<keyword evidence="7 12" id="KW-0067">ATP-binding</keyword>
<dbReference type="InterPro" id="IPR011127">
    <property type="entry name" value="Dala_Dala_lig_N"/>
</dbReference>
<keyword evidence="10" id="KW-0961">Cell wall biogenesis/degradation</keyword>
<dbReference type="PROSITE" id="PS50975">
    <property type="entry name" value="ATP_GRASP"/>
    <property type="match status" value="1"/>
</dbReference>
<evidence type="ECO:0000256" key="5">
    <source>
        <dbReference type="ARBA" id="ARBA00022598"/>
    </source>
</evidence>
<dbReference type="InterPro" id="IPR016185">
    <property type="entry name" value="PreATP-grasp_dom_sf"/>
</dbReference>
<dbReference type="Gene3D" id="3.40.50.20">
    <property type="match status" value="2"/>
</dbReference>
<comment type="caution">
    <text evidence="14">The sequence shown here is derived from an EMBL/GenBank/DDBJ whole genome shotgun (WGS) entry which is preliminary data.</text>
</comment>
<protein>
    <recommendedName>
        <fullName evidence="4">D-alanine--D-alanine ligase</fullName>
        <ecNumber evidence="4">6.3.2.4</ecNumber>
    </recommendedName>
</protein>
<comment type="cofactor">
    <cofactor evidence="2">
        <name>Mg(2+)</name>
        <dbReference type="ChEBI" id="CHEBI:18420"/>
    </cofactor>
</comment>
<dbReference type="PANTHER" id="PTHR23132:SF0">
    <property type="entry name" value="D-ALANINE-D-ALANINE LIGASE FAMILY"/>
    <property type="match status" value="1"/>
</dbReference>
<dbReference type="InterPro" id="IPR011761">
    <property type="entry name" value="ATP-grasp"/>
</dbReference>
<dbReference type="InterPro" id="IPR011095">
    <property type="entry name" value="Dala_Dala_lig_C"/>
</dbReference>
<dbReference type="GO" id="GO:0008360">
    <property type="term" value="P:regulation of cell shape"/>
    <property type="evidence" value="ECO:0007669"/>
    <property type="project" value="UniProtKB-KW"/>
</dbReference>
<dbReference type="SUPFAM" id="SSF52440">
    <property type="entry name" value="PreATP-grasp domain"/>
    <property type="match status" value="1"/>
</dbReference>
<accession>A0A841EMW1</accession>
<dbReference type="InterPro" id="IPR013815">
    <property type="entry name" value="ATP_grasp_subdomain_1"/>
</dbReference>
<evidence type="ECO:0000256" key="9">
    <source>
        <dbReference type="ARBA" id="ARBA00022984"/>
    </source>
</evidence>
<evidence type="ECO:0000313" key="14">
    <source>
        <dbReference type="EMBL" id="MBB6001650.1"/>
    </source>
</evidence>
<keyword evidence="5 14" id="KW-0436">Ligase</keyword>
<evidence type="ECO:0000256" key="6">
    <source>
        <dbReference type="ARBA" id="ARBA00022741"/>
    </source>
</evidence>
<dbReference type="EMBL" id="JACHKT010000001">
    <property type="protein sequence ID" value="MBB6001650.1"/>
    <property type="molecule type" value="Genomic_DNA"/>
</dbReference>
<dbReference type="GO" id="GO:0009252">
    <property type="term" value="P:peptidoglycan biosynthetic process"/>
    <property type="evidence" value="ECO:0007669"/>
    <property type="project" value="UniProtKB-KW"/>
</dbReference>
<dbReference type="InterPro" id="IPR000291">
    <property type="entry name" value="D-Ala_lig_Van_CS"/>
</dbReference>
<dbReference type="Pfam" id="PF07478">
    <property type="entry name" value="Dala_Dala_lig_C"/>
    <property type="match status" value="2"/>
</dbReference>
<evidence type="ECO:0000256" key="12">
    <source>
        <dbReference type="PROSITE-ProRule" id="PRU00409"/>
    </source>
</evidence>
<dbReference type="Proteomes" id="UP000524404">
    <property type="component" value="Unassembled WGS sequence"/>
</dbReference>
<dbReference type="Gene3D" id="3.30.1490.20">
    <property type="entry name" value="ATP-grasp fold, A domain"/>
    <property type="match status" value="1"/>
</dbReference>
<evidence type="ECO:0000259" key="13">
    <source>
        <dbReference type="PROSITE" id="PS50975"/>
    </source>
</evidence>
<name>A0A841EMW1_9BACT</name>
<sequence length="598" mass="66511">MKIGIFFGGPAREREISFAGGKTAMENIDKTLFEPIPVFVDGLGNFIILNPELVYSASIRDFYPPKSYQGDYSIYVESLGELSEEELNKIIAEVGERITPEQFSKKFDFIFIAMHGPACEDGSIQGLLEWYGVPYSGPSLMGSSIGIDKIAQNDLIRLAVGLDKKTTSISREYFESKDANELFEEVKASVGLPFVVKAPHQGSSIGVAFVKKDSVDDFVKAVKQCFFIREVSLEEWNSVEHQEFGQRMANLDEGIGLPVSMNGEVVYHPAELLAKISAHFGTSKENVALISMNSEDAVLIEGFVKGQEFSCGVIQNPDCESVALPPTEIVANVEVFDFKAKYQSSATRKKIPIRTSLENNQQVQADVKKAFDSLKFGVCTRIDGFVTPEGKVLLHDPNTIPGMSPTSIIFKQMAEIGLNVTDSITYFIRQSIRERMRTGKNTFKFQQLLSKLDAAIAKRIEELDDRQKVAVIFGGFSAEEQEESFVKARKVYATLSASTEFYPVPVFVTGENHLKEELYLLPTNLMFKEFAEDIVAVLDGSIHPLIVETRINAEKITLHYTGKKVGTVEKITREKLLEIVDLTSICTNDIALDLPVYL</sequence>
<comment type="cofactor">
    <cofactor evidence="1">
        <name>Mn(2+)</name>
        <dbReference type="ChEBI" id="CHEBI:29035"/>
    </cofactor>
</comment>
<gene>
    <name evidence="14" type="ORF">HNP25_000289</name>
</gene>
<dbReference type="RefSeq" id="WP_184129081.1">
    <property type="nucleotide sequence ID" value="NZ_JACHKT010000001.1"/>
</dbReference>
<keyword evidence="9" id="KW-0573">Peptidoglycan synthesis</keyword>
<evidence type="ECO:0000256" key="8">
    <source>
        <dbReference type="ARBA" id="ARBA00022960"/>
    </source>
</evidence>
<dbReference type="PROSITE" id="PS00843">
    <property type="entry name" value="DALA_DALA_LIGASE_1"/>
    <property type="match status" value="1"/>
</dbReference>
<dbReference type="Gene3D" id="3.30.470.20">
    <property type="entry name" value="ATP-grasp fold, B domain"/>
    <property type="match status" value="1"/>
</dbReference>
<evidence type="ECO:0000256" key="10">
    <source>
        <dbReference type="ARBA" id="ARBA00023316"/>
    </source>
</evidence>